<evidence type="ECO:0000256" key="4">
    <source>
        <dbReference type="ARBA" id="ARBA00022827"/>
    </source>
</evidence>
<evidence type="ECO:0000259" key="7">
    <source>
        <dbReference type="Pfam" id="PF00441"/>
    </source>
</evidence>
<accession>A0A1M5C513</accession>
<gene>
    <name evidence="10" type="ORF">SAMN02745781_02434</name>
</gene>
<organism evidence="10 11">
    <name type="scientific">Vibrio gazogenes DSM 21264 = NBRC 103151</name>
    <dbReference type="NCBI Taxonomy" id="1123492"/>
    <lineage>
        <taxon>Bacteria</taxon>
        <taxon>Pseudomonadati</taxon>
        <taxon>Pseudomonadota</taxon>
        <taxon>Gammaproteobacteria</taxon>
        <taxon>Vibrionales</taxon>
        <taxon>Vibrionaceae</taxon>
        <taxon>Vibrio</taxon>
    </lineage>
</organism>
<feature type="domain" description="Acyl-CoA oxidase/dehydrogenase middle" evidence="8">
    <location>
        <begin position="125"/>
        <end position="219"/>
    </location>
</feature>
<protein>
    <submittedName>
        <fullName evidence="10">L-prolyl-[peptidyl carrier protein] dehydrogenase</fullName>
    </submittedName>
</protein>
<keyword evidence="5 6" id="KW-0560">Oxidoreductase</keyword>
<dbReference type="InterPro" id="IPR037069">
    <property type="entry name" value="AcylCoA_DH/ox_N_sf"/>
</dbReference>
<dbReference type="Gene3D" id="2.40.110.10">
    <property type="entry name" value="Butyryl-CoA Dehydrogenase, subunit A, domain 2"/>
    <property type="match status" value="1"/>
</dbReference>
<evidence type="ECO:0000259" key="8">
    <source>
        <dbReference type="Pfam" id="PF02770"/>
    </source>
</evidence>
<dbReference type="SUPFAM" id="SSF47203">
    <property type="entry name" value="Acyl-CoA dehydrogenase C-terminal domain-like"/>
    <property type="match status" value="1"/>
</dbReference>
<dbReference type="AlphaFoldDB" id="A0A1M5C513"/>
<dbReference type="InterPro" id="IPR009075">
    <property type="entry name" value="AcylCo_DH/oxidase_C"/>
</dbReference>
<dbReference type="EMBL" id="FQUH01000011">
    <property type="protein sequence ID" value="SHF49839.1"/>
    <property type="molecule type" value="Genomic_DNA"/>
</dbReference>
<keyword evidence="11" id="KW-1185">Reference proteome</keyword>
<dbReference type="InterPro" id="IPR046373">
    <property type="entry name" value="Acyl-CoA_Oxase/DH_mid-dom_sf"/>
</dbReference>
<dbReference type="CDD" id="cd00567">
    <property type="entry name" value="ACAD"/>
    <property type="match status" value="1"/>
</dbReference>
<dbReference type="InterPro" id="IPR013786">
    <property type="entry name" value="AcylCoA_DH/ox_N"/>
</dbReference>
<evidence type="ECO:0000313" key="11">
    <source>
        <dbReference type="Proteomes" id="UP000184159"/>
    </source>
</evidence>
<dbReference type="SUPFAM" id="SSF56645">
    <property type="entry name" value="Acyl-CoA dehydrogenase NM domain-like"/>
    <property type="match status" value="1"/>
</dbReference>
<feature type="domain" description="Acyl-CoA dehydrogenase/oxidase N-terminal" evidence="9">
    <location>
        <begin position="6"/>
        <end position="119"/>
    </location>
</feature>
<sequence length="381" mass="41302">MNFELTPQQTELYDTALRFASDVLEPGAAERMATHTFDRQVWEEAAQFGYASLPISEADGGSGLSTLETMLMVEALGKGCSDLGLAFSLSAHLFACVVPFSGFASETLKQTYLPRLIDGSCIMANAATEPEAGSDIYGMKSTAERVSDGYCLNGKKCFISNAPVADYFLVYAKTNPGMGFLGVSAFLVPKEAEGLTVGSHHAKDGLGTCLWSEVYLQNVFVPESHRVGAEGAGGAMFYDSMIWEKGCLFAYYVGAMARMLEKVILHAQERKQFGRAIAQNQSVSNRIVDMKINLDTSRLLLYRAGWLYDQGKDSELEIAMSKLVISESAVQCGLDAIQTFGGSAIEKEMGIMQLLLDAVPSRIFSGSNDIQRGIIARKLGL</sequence>
<dbReference type="PANTHER" id="PTHR43884:SF12">
    <property type="entry name" value="ISOVALERYL-COA DEHYDROGENASE, MITOCHONDRIAL-RELATED"/>
    <property type="match status" value="1"/>
</dbReference>
<dbReference type="PANTHER" id="PTHR43884">
    <property type="entry name" value="ACYL-COA DEHYDROGENASE"/>
    <property type="match status" value="1"/>
</dbReference>
<evidence type="ECO:0000256" key="1">
    <source>
        <dbReference type="ARBA" id="ARBA00001974"/>
    </source>
</evidence>
<proteinExistence type="inferred from homology"/>
<evidence type="ECO:0000259" key="9">
    <source>
        <dbReference type="Pfam" id="PF02771"/>
    </source>
</evidence>
<name>A0A1M5C513_VIBGA</name>
<keyword evidence="3 6" id="KW-0285">Flavoprotein</keyword>
<dbReference type="FunFam" id="1.20.140.10:FF:000001">
    <property type="entry name" value="Acyl-CoA dehydrogenase"/>
    <property type="match status" value="1"/>
</dbReference>
<evidence type="ECO:0000256" key="2">
    <source>
        <dbReference type="ARBA" id="ARBA00009347"/>
    </source>
</evidence>
<evidence type="ECO:0000256" key="3">
    <source>
        <dbReference type="ARBA" id="ARBA00022630"/>
    </source>
</evidence>
<dbReference type="GO" id="GO:0050660">
    <property type="term" value="F:flavin adenine dinucleotide binding"/>
    <property type="evidence" value="ECO:0007669"/>
    <property type="project" value="InterPro"/>
</dbReference>
<reference evidence="11" key="1">
    <citation type="submission" date="2016-11" db="EMBL/GenBank/DDBJ databases">
        <authorList>
            <person name="Varghese N."/>
            <person name="Submissions S."/>
        </authorList>
    </citation>
    <scope>NUCLEOTIDE SEQUENCE [LARGE SCALE GENOMIC DNA]</scope>
    <source>
        <strain evidence="11">DSM 21264</strain>
    </source>
</reference>
<dbReference type="Gene3D" id="1.10.540.10">
    <property type="entry name" value="Acyl-CoA dehydrogenase/oxidase, N-terminal domain"/>
    <property type="match status" value="1"/>
</dbReference>
<dbReference type="Pfam" id="PF02771">
    <property type="entry name" value="Acyl-CoA_dh_N"/>
    <property type="match status" value="1"/>
</dbReference>
<evidence type="ECO:0000256" key="6">
    <source>
        <dbReference type="RuleBase" id="RU362125"/>
    </source>
</evidence>
<comment type="cofactor">
    <cofactor evidence="1 6">
        <name>FAD</name>
        <dbReference type="ChEBI" id="CHEBI:57692"/>
    </cofactor>
</comment>
<dbReference type="RefSeq" id="WP_072959698.1">
    <property type="nucleotide sequence ID" value="NZ_FQUH01000011.1"/>
</dbReference>
<comment type="similarity">
    <text evidence="2 6">Belongs to the acyl-CoA dehydrogenase family.</text>
</comment>
<dbReference type="InterPro" id="IPR006091">
    <property type="entry name" value="Acyl-CoA_Oxase/DH_mid-dom"/>
</dbReference>
<dbReference type="Proteomes" id="UP000184159">
    <property type="component" value="Unassembled WGS sequence"/>
</dbReference>
<evidence type="ECO:0000313" key="10">
    <source>
        <dbReference type="EMBL" id="SHF49839.1"/>
    </source>
</evidence>
<dbReference type="InterPro" id="IPR009100">
    <property type="entry name" value="AcylCoA_DH/oxidase_NM_dom_sf"/>
</dbReference>
<feature type="domain" description="Acyl-CoA dehydrogenase/oxidase C-terminal" evidence="7">
    <location>
        <begin position="240"/>
        <end position="379"/>
    </location>
</feature>
<dbReference type="Gene3D" id="1.20.140.10">
    <property type="entry name" value="Butyryl-CoA Dehydrogenase, subunit A, domain 3"/>
    <property type="match status" value="1"/>
</dbReference>
<keyword evidence="4 6" id="KW-0274">FAD</keyword>
<dbReference type="Pfam" id="PF00441">
    <property type="entry name" value="Acyl-CoA_dh_1"/>
    <property type="match status" value="1"/>
</dbReference>
<dbReference type="GO" id="GO:0003995">
    <property type="term" value="F:acyl-CoA dehydrogenase activity"/>
    <property type="evidence" value="ECO:0007669"/>
    <property type="project" value="TreeGrafter"/>
</dbReference>
<dbReference type="InterPro" id="IPR036250">
    <property type="entry name" value="AcylCo_DH-like_C"/>
</dbReference>
<dbReference type="Pfam" id="PF02770">
    <property type="entry name" value="Acyl-CoA_dh_M"/>
    <property type="match status" value="1"/>
</dbReference>
<evidence type="ECO:0000256" key="5">
    <source>
        <dbReference type="ARBA" id="ARBA00023002"/>
    </source>
</evidence>